<dbReference type="EMBL" id="JAAIII010000001">
    <property type="protein sequence ID" value="NMM93284.1"/>
    <property type="molecule type" value="Genomic_DNA"/>
</dbReference>
<organism evidence="2 3">
    <name type="scientific">Bifidobacterium oedipodis</name>
    <dbReference type="NCBI Taxonomy" id="2675322"/>
    <lineage>
        <taxon>Bacteria</taxon>
        <taxon>Bacillati</taxon>
        <taxon>Actinomycetota</taxon>
        <taxon>Actinomycetes</taxon>
        <taxon>Bifidobacteriales</taxon>
        <taxon>Bifidobacteriaceae</taxon>
        <taxon>Bifidobacterium</taxon>
    </lineage>
</organism>
<proteinExistence type="predicted"/>
<feature type="transmembrane region" description="Helical" evidence="1">
    <location>
        <begin position="134"/>
        <end position="157"/>
    </location>
</feature>
<name>A0A7Y0EN06_9BIFI</name>
<feature type="transmembrane region" description="Helical" evidence="1">
    <location>
        <begin position="44"/>
        <end position="63"/>
    </location>
</feature>
<dbReference type="AlphaFoldDB" id="A0A7Y0EN06"/>
<protein>
    <submittedName>
        <fullName evidence="2">Uncharacterized protein</fullName>
    </submittedName>
</protein>
<evidence type="ECO:0000313" key="3">
    <source>
        <dbReference type="Proteomes" id="UP000532194"/>
    </source>
</evidence>
<evidence type="ECO:0000256" key="1">
    <source>
        <dbReference type="SAM" id="Phobius"/>
    </source>
</evidence>
<keyword evidence="3" id="KW-1185">Reference proteome</keyword>
<feature type="transmembrane region" description="Helical" evidence="1">
    <location>
        <begin position="21"/>
        <end position="38"/>
    </location>
</feature>
<keyword evidence="1" id="KW-0472">Membrane</keyword>
<dbReference type="Proteomes" id="UP000532194">
    <property type="component" value="Unassembled WGS sequence"/>
</dbReference>
<keyword evidence="1" id="KW-1133">Transmembrane helix</keyword>
<gene>
    <name evidence="2" type="ORF">G1C95_0469</name>
</gene>
<feature type="transmembrane region" description="Helical" evidence="1">
    <location>
        <begin position="205"/>
        <end position="232"/>
    </location>
</feature>
<feature type="transmembrane region" description="Helical" evidence="1">
    <location>
        <begin position="70"/>
        <end position="91"/>
    </location>
</feature>
<sequence length="233" mass="24529">MTSTTQDSRTAKTLRMLLTQFTAYVALIVAALFAVTFPGSSTPLVPFVVAAVILVLLAAYWPFRGTMLDRVVTVVFGALSLAFTLFPFPAGEVPPQLANEQNLYSWALSAGFLLVALVVFSFGRQMARANRTHLIRALSHAVTSGVAAISVAGWCFLPELGELVTRGTTAGIVTIVILVALAAALAAASVLWVRDADPDPEIRQPWAGTGVLTTMLMGAPVAAATLLLAGMIN</sequence>
<accession>A0A7Y0EN06</accession>
<evidence type="ECO:0000313" key="2">
    <source>
        <dbReference type="EMBL" id="NMM93284.1"/>
    </source>
</evidence>
<comment type="caution">
    <text evidence="2">The sequence shown here is derived from an EMBL/GenBank/DDBJ whole genome shotgun (WGS) entry which is preliminary data.</text>
</comment>
<dbReference type="RefSeq" id="WP_169171312.1">
    <property type="nucleotide sequence ID" value="NZ_JAAIII010000001.1"/>
</dbReference>
<feature type="transmembrane region" description="Helical" evidence="1">
    <location>
        <begin position="169"/>
        <end position="193"/>
    </location>
</feature>
<reference evidence="2 3" key="1">
    <citation type="submission" date="2020-02" db="EMBL/GenBank/DDBJ databases">
        <title>Characterization of phylogenetic diversity of novel bifidobacterial species isolated in Czech ZOOs.</title>
        <authorList>
            <person name="Lugli G.A."/>
            <person name="Vera N.B."/>
            <person name="Ventura M."/>
        </authorList>
    </citation>
    <scope>NUCLEOTIDE SEQUENCE [LARGE SCALE GENOMIC DNA]</scope>
    <source>
        <strain evidence="2 3">DSM 109957</strain>
    </source>
</reference>
<keyword evidence="1" id="KW-0812">Transmembrane</keyword>
<feature type="transmembrane region" description="Helical" evidence="1">
    <location>
        <begin position="103"/>
        <end position="122"/>
    </location>
</feature>